<dbReference type="PANTHER" id="PTHR31658:SF0">
    <property type="entry name" value="CONSERVED OLIGOMERIC GOLGI COMPLEX SUBUNIT 1"/>
    <property type="match status" value="1"/>
</dbReference>
<organism evidence="14 15">
    <name type="scientific">Petrolisthes cinctipes</name>
    <name type="common">Flat porcelain crab</name>
    <dbReference type="NCBI Taxonomy" id="88211"/>
    <lineage>
        <taxon>Eukaryota</taxon>
        <taxon>Metazoa</taxon>
        <taxon>Ecdysozoa</taxon>
        <taxon>Arthropoda</taxon>
        <taxon>Crustacea</taxon>
        <taxon>Multicrustacea</taxon>
        <taxon>Malacostraca</taxon>
        <taxon>Eumalacostraca</taxon>
        <taxon>Eucarida</taxon>
        <taxon>Decapoda</taxon>
        <taxon>Pleocyemata</taxon>
        <taxon>Anomura</taxon>
        <taxon>Galatheoidea</taxon>
        <taxon>Porcellanidae</taxon>
        <taxon>Petrolisthes</taxon>
    </lineage>
</organism>
<dbReference type="GO" id="GO:0017119">
    <property type="term" value="C:Golgi transport complex"/>
    <property type="evidence" value="ECO:0007669"/>
    <property type="project" value="InterPro"/>
</dbReference>
<evidence type="ECO:0000256" key="6">
    <source>
        <dbReference type="ARBA" id="ARBA00022771"/>
    </source>
</evidence>
<dbReference type="GO" id="GO:0000139">
    <property type="term" value="C:Golgi membrane"/>
    <property type="evidence" value="ECO:0007669"/>
    <property type="project" value="UniProtKB-SubCell"/>
</dbReference>
<dbReference type="InterPro" id="IPR046341">
    <property type="entry name" value="SET_dom_sf"/>
</dbReference>
<evidence type="ECO:0000256" key="11">
    <source>
        <dbReference type="PROSITE-ProRule" id="PRU00134"/>
    </source>
</evidence>
<evidence type="ECO:0000256" key="8">
    <source>
        <dbReference type="ARBA" id="ARBA00022927"/>
    </source>
</evidence>
<sequence>MASSNSSVFSWEQLVDKFMMDIQIKNPEKMQEIMTKIGPDQSNEDMFSFIWNMEETHSILTPNAVLRPPNTIKSNAEADKNRVMGDKHLKLGDYDKALMFYNICLRFALHPPITLTDGNRNQLYPDKKSSSGENSVSVRAKNSTGWGKFGALARGYCARALLLFKMKQYELCIRDTELTLELGCPVATRKELSHLRSTCVQQKAKSELTIYDGKGKDAFACVCPSPPRLEEINPNMPSLSVAVKLTYSTSQGRHLVAARDIHPGELLGVEASYVSSLHAAHTSNFCIVCLKRCGALLPCHTCNKVGYCSDECRKEGMMSHWQECPVLPVFHNMDMGDNPVRAYKVMMKVGYTALKNSLPQLQSEAVNKSSKDLGFNSEGDIYGSDYWSVFHLITNKDKRPRSDILKRCLQAFIVTKLLVKSKRFFITNDGVAFTPSQEDLVMTGSTLIHHLMSFTCNTDSINELKVITDDYSKNPVEAFGGGVFPTMSLFNHSCNQSCFKTSYGHVIAYQPQVRHKMANEDEVTLLFEQNSVTQVQDILNKTRNDIERKKEDLRVMVGERYRDLIEAADTIAEMQSSAEAVCENIQTMEGLCGSLQQRGLIGFKTQIIQSNNKDNCAVTGTHYSVAVQVRVLVGAPETLWSLTEQGRHLHASQLLLLALHTHTALNLAPSASQVSSWFPVIERQWINITQFRSTIVRGCSSLISSEVDDIEGIVDAVVSVMLVEGGGMEDALTQVLRLRHSALTAALLPRPSATAKAQISHFTTLFLASLTILHAVFVEESDGRSQVEKRVEEVVSGREEASSPIALLQESSLTLSFLPHSIRTFRPTVQGNTMTLGKELIRKKVGIWLETVLQEASQALTKLLSYTTSIKALAMIRSSVWEVCQERLDLQYWDKVTSEVCGMSLDPWECVVRGVVMGRAKAVVASQLSTAREATVQMLTTLTNDILSNQKVCQEEGDVSGFVWNESNGDLPLHVGWTPAATRPLTQAGGLYHKTRGYTSRLQSICRALNSRLLALLQDVSYFSSESDKKDRLSSSGNEIGIGGGGKSVSEDYHILLTYLQDASCLTFTQMVKELEEVAGSHFINPEKSSNFDEDLSHHPFTCGHPLPPSVVVVVVAWRLCLALTNVCHQMQLCTSAASLTNPDFARRASAGSKIETEAWAGVRTSLTEAGCRLFHLLLGSLTTSLNKELKEALKGQLSAHLQTSLTIFPTWEVVEIEEEGEGGRVVKSSIHVPAHPTPTLTRALTHLCSSLNKLAAHTIARGNQSIASDGVCEAVVSAYQSALTDSTTITQTLALQLIFDLRFIQTLLLPRDNKVTGGQVAAMVHTLEGKVDPFDLDVFSPHLSSRVRQAAHRAQVLLGAILPRDRLPQASRTPSQTSPSTAISNNNALPIILAMEIPRFSNVPLPTSSKSSTSSLPTTNPNSLPNSVSAPSLAGMAAGLGEQTLKKHTSSKESSPAVGKREMSAAALSASRSAASLFSAMSSSWFGSSSSS</sequence>
<keyword evidence="10" id="KW-0472">Membrane</keyword>
<dbReference type="InterPro" id="IPR011990">
    <property type="entry name" value="TPR-like_helical_dom_sf"/>
</dbReference>
<dbReference type="PANTHER" id="PTHR31658">
    <property type="entry name" value="CONSERVED OLIGOMERIC GOLGI COMPLEX SUBUNIT 1"/>
    <property type="match status" value="1"/>
</dbReference>
<comment type="caution">
    <text evidence="14">The sequence shown here is derived from an EMBL/GenBank/DDBJ whole genome shotgun (WGS) entry which is preliminary data.</text>
</comment>
<dbReference type="InterPro" id="IPR033370">
    <property type="entry name" value="COG1"/>
</dbReference>
<gene>
    <name evidence="14" type="ORF">Pcinc_022288</name>
</gene>
<dbReference type="Gene3D" id="6.10.140.2220">
    <property type="match status" value="1"/>
</dbReference>
<evidence type="ECO:0000256" key="4">
    <source>
        <dbReference type="ARBA" id="ARBA00022448"/>
    </source>
</evidence>
<evidence type="ECO:0000313" key="14">
    <source>
        <dbReference type="EMBL" id="KAK3872646.1"/>
    </source>
</evidence>
<dbReference type="Pfam" id="PF08700">
    <property type="entry name" value="VPS51_Exo84_N"/>
    <property type="match status" value="1"/>
</dbReference>
<keyword evidence="5" id="KW-0479">Metal-binding</keyword>
<dbReference type="SUPFAM" id="SSF82199">
    <property type="entry name" value="SET domain"/>
    <property type="match status" value="1"/>
</dbReference>
<keyword evidence="8" id="KW-0653">Protein transport</keyword>
<evidence type="ECO:0000259" key="13">
    <source>
        <dbReference type="PROSITE" id="PS50865"/>
    </source>
</evidence>
<keyword evidence="4" id="KW-0813">Transport</keyword>
<dbReference type="Proteomes" id="UP001286313">
    <property type="component" value="Unassembled WGS sequence"/>
</dbReference>
<dbReference type="Gene3D" id="2.170.270.10">
    <property type="entry name" value="SET domain"/>
    <property type="match status" value="1"/>
</dbReference>
<keyword evidence="7" id="KW-0862">Zinc</keyword>
<evidence type="ECO:0000256" key="7">
    <source>
        <dbReference type="ARBA" id="ARBA00022833"/>
    </source>
</evidence>
<feature type="compositionally biased region" description="Low complexity" evidence="12">
    <location>
        <begin position="1405"/>
        <end position="1428"/>
    </location>
</feature>
<dbReference type="SUPFAM" id="SSF48452">
    <property type="entry name" value="TPR-like"/>
    <property type="match status" value="1"/>
</dbReference>
<dbReference type="SUPFAM" id="SSF144232">
    <property type="entry name" value="HIT/MYND zinc finger-like"/>
    <property type="match status" value="1"/>
</dbReference>
<dbReference type="InterPro" id="IPR002893">
    <property type="entry name" value="Znf_MYND"/>
</dbReference>
<dbReference type="PROSITE" id="PS50865">
    <property type="entry name" value="ZF_MYND_2"/>
    <property type="match status" value="1"/>
</dbReference>
<feature type="region of interest" description="Disordered" evidence="12">
    <location>
        <begin position="1405"/>
        <end position="1467"/>
    </location>
</feature>
<name>A0AAE1KDX4_PETCI</name>
<reference evidence="14" key="1">
    <citation type="submission" date="2023-10" db="EMBL/GenBank/DDBJ databases">
        <title>Genome assemblies of two species of porcelain crab, Petrolisthes cinctipes and Petrolisthes manimaculis (Anomura: Porcellanidae).</title>
        <authorList>
            <person name="Angst P."/>
        </authorList>
    </citation>
    <scope>NUCLEOTIDE SEQUENCE</scope>
    <source>
        <strain evidence="14">PB745_01</strain>
        <tissue evidence="14">Gill</tissue>
    </source>
</reference>
<evidence type="ECO:0000313" key="15">
    <source>
        <dbReference type="Proteomes" id="UP001286313"/>
    </source>
</evidence>
<evidence type="ECO:0000256" key="2">
    <source>
        <dbReference type="ARBA" id="ARBA00006653"/>
    </source>
</evidence>
<keyword evidence="6 11" id="KW-0863">Zinc-finger</keyword>
<dbReference type="GO" id="GO:0008270">
    <property type="term" value="F:zinc ion binding"/>
    <property type="evidence" value="ECO:0007669"/>
    <property type="project" value="UniProtKB-KW"/>
</dbReference>
<accession>A0AAE1KDX4</accession>
<proteinExistence type="inferred from homology"/>
<comment type="subcellular location">
    <subcellularLocation>
        <location evidence="1">Golgi apparatus membrane</location>
        <topology evidence="1">Peripheral membrane protein</topology>
    </subcellularLocation>
</comment>
<evidence type="ECO:0000256" key="5">
    <source>
        <dbReference type="ARBA" id="ARBA00022723"/>
    </source>
</evidence>
<dbReference type="Gene3D" id="1.10.220.160">
    <property type="match status" value="1"/>
</dbReference>
<evidence type="ECO:0000256" key="12">
    <source>
        <dbReference type="SAM" id="MobiDB-lite"/>
    </source>
</evidence>
<dbReference type="Gene3D" id="1.25.40.10">
    <property type="entry name" value="Tetratricopeptide repeat domain"/>
    <property type="match status" value="1"/>
</dbReference>
<comment type="similarity">
    <text evidence="2">Belongs to the COG1 family.</text>
</comment>
<keyword evidence="15" id="KW-1185">Reference proteome</keyword>
<dbReference type="GO" id="GO:0015031">
    <property type="term" value="P:protein transport"/>
    <property type="evidence" value="ECO:0007669"/>
    <property type="project" value="UniProtKB-KW"/>
</dbReference>
<dbReference type="GO" id="GO:0006891">
    <property type="term" value="P:intra-Golgi vesicle-mediated transport"/>
    <property type="evidence" value="ECO:0007669"/>
    <property type="project" value="InterPro"/>
</dbReference>
<evidence type="ECO:0000256" key="10">
    <source>
        <dbReference type="ARBA" id="ARBA00023136"/>
    </source>
</evidence>
<evidence type="ECO:0000256" key="9">
    <source>
        <dbReference type="ARBA" id="ARBA00023034"/>
    </source>
</evidence>
<keyword evidence="9" id="KW-0333">Golgi apparatus</keyword>
<evidence type="ECO:0000256" key="1">
    <source>
        <dbReference type="ARBA" id="ARBA00004395"/>
    </source>
</evidence>
<dbReference type="EMBL" id="JAWQEG010002336">
    <property type="protein sequence ID" value="KAK3872646.1"/>
    <property type="molecule type" value="Genomic_DNA"/>
</dbReference>
<protein>
    <recommendedName>
        <fullName evidence="3">Conserved oligomeric Golgi complex subunit 1</fullName>
    </recommendedName>
</protein>
<feature type="domain" description="MYND-type" evidence="13">
    <location>
        <begin position="286"/>
        <end position="324"/>
    </location>
</feature>
<evidence type="ECO:0000256" key="3">
    <source>
        <dbReference type="ARBA" id="ARBA00020978"/>
    </source>
</evidence>